<evidence type="ECO:0000313" key="8">
    <source>
        <dbReference type="EMBL" id="SKC58758.1"/>
    </source>
</evidence>
<evidence type="ECO:0000256" key="2">
    <source>
        <dbReference type="ARBA" id="ARBA00022692"/>
    </source>
</evidence>
<name>A0A1T5K5M4_9MICO</name>
<keyword evidence="3 6" id="KW-1133">Transmembrane helix</keyword>
<feature type="transmembrane region" description="Helical" evidence="6">
    <location>
        <begin position="365"/>
        <end position="387"/>
    </location>
</feature>
<feature type="transmembrane region" description="Helical" evidence="6">
    <location>
        <begin position="176"/>
        <end position="194"/>
    </location>
</feature>
<evidence type="ECO:0000256" key="4">
    <source>
        <dbReference type="ARBA" id="ARBA00023136"/>
    </source>
</evidence>
<evidence type="ECO:0000256" key="3">
    <source>
        <dbReference type="ARBA" id="ARBA00022989"/>
    </source>
</evidence>
<dbReference type="Proteomes" id="UP000190857">
    <property type="component" value="Unassembled WGS sequence"/>
</dbReference>
<keyword evidence="4 6" id="KW-0472">Membrane</keyword>
<proteinExistence type="predicted"/>
<organism evidence="8 9">
    <name type="scientific">Okibacterium fritillariae</name>
    <dbReference type="NCBI Taxonomy" id="123320"/>
    <lineage>
        <taxon>Bacteria</taxon>
        <taxon>Bacillati</taxon>
        <taxon>Actinomycetota</taxon>
        <taxon>Actinomycetes</taxon>
        <taxon>Micrococcales</taxon>
        <taxon>Microbacteriaceae</taxon>
        <taxon>Okibacterium</taxon>
    </lineage>
</organism>
<comment type="subcellular location">
    <subcellularLocation>
        <location evidence="1">Endomembrane system</location>
        <topology evidence="1">Multi-pass membrane protein</topology>
    </subcellularLocation>
</comment>
<feature type="compositionally biased region" description="Low complexity" evidence="5">
    <location>
        <begin position="41"/>
        <end position="51"/>
    </location>
</feature>
<feature type="transmembrane region" description="Helical" evidence="6">
    <location>
        <begin position="114"/>
        <end position="132"/>
    </location>
</feature>
<evidence type="ECO:0000259" key="7">
    <source>
        <dbReference type="SMART" id="SM00752"/>
    </source>
</evidence>
<dbReference type="EMBL" id="FUZP01000002">
    <property type="protein sequence ID" value="SKC58758.1"/>
    <property type="molecule type" value="Genomic_DNA"/>
</dbReference>
<feature type="region of interest" description="Disordered" evidence="5">
    <location>
        <begin position="1"/>
        <end position="67"/>
    </location>
</feature>
<evidence type="ECO:0000256" key="1">
    <source>
        <dbReference type="ARBA" id="ARBA00004127"/>
    </source>
</evidence>
<dbReference type="InterPro" id="IPR011020">
    <property type="entry name" value="HTTM-like"/>
</dbReference>
<feature type="compositionally biased region" description="Low complexity" evidence="5">
    <location>
        <begin position="15"/>
        <end position="26"/>
    </location>
</feature>
<gene>
    <name evidence="8" type="ORF">SAMN06309945_1911</name>
</gene>
<dbReference type="InterPro" id="IPR052964">
    <property type="entry name" value="Sporulation_signal_mat"/>
</dbReference>
<feature type="transmembrane region" description="Helical" evidence="6">
    <location>
        <begin position="282"/>
        <end position="301"/>
    </location>
</feature>
<keyword evidence="9" id="KW-1185">Reference proteome</keyword>
<dbReference type="STRING" id="123320.SAMN06309945_1911"/>
<dbReference type="PANTHER" id="PTHR39535:SF2">
    <property type="entry name" value="HTTM DOMAIN-CONTAINING PROTEIN"/>
    <property type="match status" value="1"/>
</dbReference>
<feature type="transmembrane region" description="Helical" evidence="6">
    <location>
        <begin position="336"/>
        <end position="358"/>
    </location>
</feature>
<feature type="domain" description="HTTM-like" evidence="7">
    <location>
        <begin position="108"/>
        <end position="403"/>
    </location>
</feature>
<keyword evidence="2 6" id="KW-0812">Transmembrane</keyword>
<dbReference type="SMART" id="SM00752">
    <property type="entry name" value="HTTM"/>
    <property type="match status" value="1"/>
</dbReference>
<evidence type="ECO:0000313" key="9">
    <source>
        <dbReference type="Proteomes" id="UP000190857"/>
    </source>
</evidence>
<dbReference type="AlphaFoldDB" id="A0A1T5K5M4"/>
<evidence type="ECO:0000256" key="5">
    <source>
        <dbReference type="SAM" id="MobiDB-lite"/>
    </source>
</evidence>
<protein>
    <submittedName>
        <fullName evidence="8">Vitamin K-dependent gamma-carboxylase</fullName>
    </submittedName>
</protein>
<evidence type="ECO:0000256" key="6">
    <source>
        <dbReference type="SAM" id="Phobius"/>
    </source>
</evidence>
<sequence length="428" mass="47420">MTTTDRGARAPEAPSDVSDVSDGSDGTIESAGSDSAAETRPSPVSETAPAPASAPSPATPAQVNAGARRRLPLRQAWRTFRSLLHDGIRGFGALVSRLFGLGEDWLLDRKRASYGLAITRMLLGLTILGTLVSNFTTRLYTFGGGAAWTGQLDYPTSEFARLWPFNIFPSIAANDFAFTELYLLLGVCAVLFTIGYRTRIVMIPLFILWVGFVEINEYVSDQSDNLTRMALIAIFFASPAERWSMDARRRRRNAGRSGIWPLRLWRFQRVLPEWSTNLSHNLAIIVLACQVSFIYVSGGLYKAGGEPWSGGWAIYDPIHVAQFGTWPELSSLVTTWAPGVAFATTLTLLVQVSFPLLLLRRGTRIFALVVMLSFHIGIAVLMGLPWFSLAMIAIDSIFIRDVTWRHMSQGLRRAWLRSDPQSGRIQEK</sequence>
<dbReference type="GO" id="GO:0012505">
    <property type="term" value="C:endomembrane system"/>
    <property type="evidence" value="ECO:0007669"/>
    <property type="project" value="UniProtKB-SubCell"/>
</dbReference>
<dbReference type="RefSeq" id="WP_079728022.1">
    <property type="nucleotide sequence ID" value="NZ_FUZP01000002.1"/>
</dbReference>
<reference evidence="8 9" key="1">
    <citation type="submission" date="2017-02" db="EMBL/GenBank/DDBJ databases">
        <authorList>
            <person name="Peterson S.W."/>
        </authorList>
    </citation>
    <scope>NUCLEOTIDE SEQUENCE [LARGE SCALE GENOMIC DNA]</scope>
    <source>
        <strain evidence="8 9">VKM Ac-2059</strain>
    </source>
</reference>
<dbReference type="PANTHER" id="PTHR39535">
    <property type="entry name" value="SPORULATION-DELAYING PROTEIN SDPB"/>
    <property type="match status" value="1"/>
</dbReference>
<accession>A0A1T5K5M4</accession>